<evidence type="ECO:0000313" key="2">
    <source>
        <dbReference type="EMBL" id="RDX61185.1"/>
    </source>
</evidence>
<organism evidence="2 3">
    <name type="scientific">Mucuna pruriens</name>
    <name type="common">Velvet bean</name>
    <name type="synonym">Dolichos pruriens</name>
    <dbReference type="NCBI Taxonomy" id="157652"/>
    <lineage>
        <taxon>Eukaryota</taxon>
        <taxon>Viridiplantae</taxon>
        <taxon>Streptophyta</taxon>
        <taxon>Embryophyta</taxon>
        <taxon>Tracheophyta</taxon>
        <taxon>Spermatophyta</taxon>
        <taxon>Magnoliopsida</taxon>
        <taxon>eudicotyledons</taxon>
        <taxon>Gunneridae</taxon>
        <taxon>Pentapetalae</taxon>
        <taxon>rosids</taxon>
        <taxon>fabids</taxon>
        <taxon>Fabales</taxon>
        <taxon>Fabaceae</taxon>
        <taxon>Papilionoideae</taxon>
        <taxon>50 kb inversion clade</taxon>
        <taxon>NPAAA clade</taxon>
        <taxon>indigoferoid/millettioid clade</taxon>
        <taxon>Phaseoleae</taxon>
        <taxon>Mucuna</taxon>
    </lineage>
</organism>
<dbReference type="PANTHER" id="PTHR48475:SF1">
    <property type="entry name" value="RNASE H TYPE-1 DOMAIN-CONTAINING PROTEIN"/>
    <property type="match status" value="1"/>
</dbReference>
<dbReference type="Gene3D" id="3.30.420.10">
    <property type="entry name" value="Ribonuclease H-like superfamily/Ribonuclease H"/>
    <property type="match status" value="1"/>
</dbReference>
<dbReference type="InterPro" id="IPR036397">
    <property type="entry name" value="RNaseH_sf"/>
</dbReference>
<dbReference type="GO" id="GO:0003676">
    <property type="term" value="F:nucleic acid binding"/>
    <property type="evidence" value="ECO:0007669"/>
    <property type="project" value="InterPro"/>
</dbReference>
<evidence type="ECO:0000313" key="3">
    <source>
        <dbReference type="Proteomes" id="UP000257109"/>
    </source>
</evidence>
<proteinExistence type="predicted"/>
<evidence type="ECO:0000259" key="1">
    <source>
        <dbReference type="Pfam" id="PF13456"/>
    </source>
</evidence>
<dbReference type="AlphaFoldDB" id="A0A371E572"/>
<dbReference type="Gene3D" id="1.10.340.70">
    <property type="match status" value="1"/>
</dbReference>
<feature type="non-terminal residue" evidence="2">
    <location>
        <position position="1"/>
    </location>
</feature>
<reference evidence="2" key="1">
    <citation type="submission" date="2018-05" db="EMBL/GenBank/DDBJ databases">
        <title>Draft genome of Mucuna pruriens seed.</title>
        <authorList>
            <person name="Nnadi N.E."/>
            <person name="Vos R."/>
            <person name="Hasami M.H."/>
            <person name="Devisetty U.K."/>
            <person name="Aguiy J.C."/>
        </authorList>
    </citation>
    <scope>NUCLEOTIDE SEQUENCE [LARGE SCALE GENOMIC DNA]</scope>
    <source>
        <strain evidence="2">JCA_2017</strain>
    </source>
</reference>
<keyword evidence="3" id="KW-1185">Reference proteome</keyword>
<dbReference type="GO" id="GO:0004523">
    <property type="term" value="F:RNA-DNA hybrid ribonuclease activity"/>
    <property type="evidence" value="ECO:0007669"/>
    <property type="project" value="InterPro"/>
</dbReference>
<name>A0A371E572_MUCPR</name>
<dbReference type="Proteomes" id="UP000257109">
    <property type="component" value="Unassembled WGS sequence"/>
</dbReference>
<dbReference type="OrthoDB" id="654211at2759"/>
<dbReference type="InterPro" id="IPR012337">
    <property type="entry name" value="RNaseH-like_sf"/>
</dbReference>
<protein>
    <recommendedName>
        <fullName evidence="1">RNase H type-1 domain-containing protein</fullName>
    </recommendedName>
</protein>
<dbReference type="PANTHER" id="PTHR48475">
    <property type="entry name" value="RIBONUCLEASE H"/>
    <property type="match status" value="1"/>
</dbReference>
<dbReference type="InterPro" id="IPR002156">
    <property type="entry name" value="RNaseH_domain"/>
</dbReference>
<dbReference type="SUPFAM" id="SSF53098">
    <property type="entry name" value="Ribonuclease H-like"/>
    <property type="match status" value="1"/>
</dbReference>
<feature type="domain" description="RNase H type-1" evidence="1">
    <location>
        <begin position="1"/>
        <end position="81"/>
    </location>
</feature>
<accession>A0A371E572</accession>
<dbReference type="EMBL" id="QJKJ01016297">
    <property type="protein sequence ID" value="RDX61185.1"/>
    <property type="molecule type" value="Genomic_DNA"/>
</dbReference>
<comment type="caution">
    <text evidence="2">The sequence shown here is derived from an EMBL/GenBank/DDBJ whole genome shotgun (WGS) entry which is preliminary data.</text>
</comment>
<dbReference type="Pfam" id="PF13456">
    <property type="entry name" value="RVT_3"/>
    <property type="match status" value="1"/>
</dbReference>
<sequence length="233" mass="27173">MAKYKACTMGITMAIEHQVKKLKVFGDLMLVIYQLYREWETCDAKLIPYHDHVMEMSEHFNNITFHYVPRDENQMPDTLATLSSMLLVNKEQEMTIQYHDIKGYLEEGAYLLGATENDKRTLRRLVVGFFISSAILYKRSTNWMLLYSIDEQEAKGIMEEVHEGTFNTHTNGHALACKILRVGYYWTKMESDCCQHGLDMIDPIEPKAYNGHRFILVAIDYFIKWVEATSYAV</sequence>
<gene>
    <name evidence="2" type="ORF">CR513_60607</name>
</gene>